<reference evidence="2" key="1">
    <citation type="journal article" date="2014" name="Genome Announc.">
        <title>Draft Genome Sequence of Clostridium straminisolvens Strain JCM 21531T, Isolated from a Cellulose-Degrading Bacterial Community.</title>
        <authorList>
            <person name="Yuki M."/>
            <person name="Oshima K."/>
            <person name="Suda W."/>
            <person name="Sakamoto M."/>
            <person name="Kitamura K."/>
            <person name="Iida T."/>
            <person name="Hattori M."/>
            <person name="Ohkuma M."/>
        </authorList>
    </citation>
    <scope>NUCLEOTIDE SEQUENCE [LARGE SCALE GENOMIC DNA]</scope>
    <source>
        <strain evidence="2">JCM 21531</strain>
    </source>
</reference>
<accession>W4V1M7</accession>
<dbReference type="Proteomes" id="UP000019109">
    <property type="component" value="Unassembled WGS sequence"/>
</dbReference>
<feature type="domain" description="DUF4340" evidence="1">
    <location>
        <begin position="4"/>
        <end position="130"/>
    </location>
</feature>
<dbReference type="EMBL" id="BAVR01000006">
    <property type="protein sequence ID" value="GAE87380.1"/>
    <property type="molecule type" value="Genomic_DNA"/>
</dbReference>
<keyword evidence="3" id="KW-1185">Reference proteome</keyword>
<proteinExistence type="predicted"/>
<dbReference type="InterPro" id="IPR025641">
    <property type="entry name" value="DUF4340"/>
</dbReference>
<organism evidence="2 3">
    <name type="scientific">Acetivibrio straminisolvens JCM 21531</name>
    <dbReference type="NCBI Taxonomy" id="1294263"/>
    <lineage>
        <taxon>Bacteria</taxon>
        <taxon>Bacillati</taxon>
        <taxon>Bacillota</taxon>
        <taxon>Clostridia</taxon>
        <taxon>Eubacteriales</taxon>
        <taxon>Oscillospiraceae</taxon>
        <taxon>Acetivibrio</taxon>
    </lineage>
</organism>
<evidence type="ECO:0000313" key="3">
    <source>
        <dbReference type="Proteomes" id="UP000019109"/>
    </source>
</evidence>
<name>W4V1M7_9FIRM</name>
<comment type="caution">
    <text evidence="2">The sequence shown here is derived from an EMBL/GenBank/DDBJ whole genome shotgun (WGS) entry which is preliminary data.</text>
</comment>
<evidence type="ECO:0000259" key="1">
    <source>
        <dbReference type="Pfam" id="PF14238"/>
    </source>
</evidence>
<dbReference type="STRING" id="1294263.JCM21531_743"/>
<gene>
    <name evidence="2" type="ORF">JCM21531_743</name>
</gene>
<dbReference type="AlphaFoldDB" id="W4V1M7"/>
<evidence type="ECO:0000313" key="2">
    <source>
        <dbReference type="EMBL" id="GAE87380.1"/>
    </source>
</evidence>
<sequence>MEYIEKDAKDLAKYGLDSPSYVVEAAAGSQRVTLLIGDVKENNSESYGMFEGTNEVFVINPGALGFLDTPALEIMDGIIYAPYIYTVKDIDFNIDGKTIKIKIEEVKDETKTDETEEKDDEVDKKYKHYIDGIDVEDRKGEEGISKFRDFYASVIGIMASAIEPEASPAGDAEISIIFNLDTEPGKVTVEFVPRDEKTYYAMKNGKYTGIVVRKDAFDAEDGPRKTYEKFMTFLNGGQ</sequence>
<dbReference type="Pfam" id="PF14238">
    <property type="entry name" value="DUF4340"/>
    <property type="match status" value="1"/>
</dbReference>
<protein>
    <recommendedName>
        <fullName evidence="1">DUF4340 domain-containing protein</fullName>
    </recommendedName>
</protein>